<sequence length="126" mass="13665">MSAVRGAARRNAARGPCVQRAANTNQPVLAARRRGRLIRRGATLARCSDGARSRSDGFCSSERSAVRRAAAWALISDRNACSHARRPSSRGGCWRARSASTLARALWWRNARTIRCGADGALFGVR</sequence>
<evidence type="ECO:0000313" key="2">
    <source>
        <dbReference type="Proteomes" id="UP000001930"/>
    </source>
</evidence>
<dbReference type="KEGG" id="bte:BTH_I0175"/>
<accession>Q2T266</accession>
<organism evidence="1 2">
    <name type="scientific">Burkholderia thailandensis (strain ATCC 700388 / DSM 13276 / CCUG 48851 / CIP 106301 / E264)</name>
    <dbReference type="NCBI Taxonomy" id="271848"/>
    <lineage>
        <taxon>Bacteria</taxon>
        <taxon>Pseudomonadati</taxon>
        <taxon>Pseudomonadota</taxon>
        <taxon>Betaproteobacteria</taxon>
        <taxon>Burkholderiales</taxon>
        <taxon>Burkholderiaceae</taxon>
        <taxon>Burkholderia</taxon>
        <taxon>pseudomallei group</taxon>
    </lineage>
</organism>
<reference evidence="1 2" key="1">
    <citation type="journal article" date="2005" name="BMC Genomics">
        <title>Bacterial genome adaptation to niches: divergence of the potential virulence genes in three Burkholderia species of different survival strategies.</title>
        <authorList>
            <person name="Kim H.S."/>
            <person name="Schell M.A."/>
            <person name="Yu Y."/>
            <person name="Ulrich R.L."/>
            <person name="Sarria S.H."/>
            <person name="Nierman W.C."/>
            <person name="DeShazer D."/>
        </authorList>
    </citation>
    <scope>NUCLEOTIDE SEQUENCE [LARGE SCALE GENOMIC DNA]</scope>
    <source>
        <strain evidence="2">ATCC 700388 / DSM 13276 / CCUG 48851 / CIP 106301 / E264</strain>
    </source>
</reference>
<dbReference type="HOGENOM" id="CLU_1977436_0_0_4"/>
<name>Q2T266_BURTA</name>
<evidence type="ECO:0000313" key="1">
    <source>
        <dbReference type="EMBL" id="ABC38887.1"/>
    </source>
</evidence>
<proteinExistence type="predicted"/>
<protein>
    <submittedName>
        <fullName evidence="1">Uncharacterized protein</fullName>
    </submittedName>
</protein>
<keyword evidence="2" id="KW-1185">Reference proteome</keyword>
<dbReference type="Proteomes" id="UP000001930">
    <property type="component" value="Chromosome I"/>
</dbReference>
<dbReference type="AlphaFoldDB" id="Q2T266"/>
<dbReference type="EMBL" id="CP000086">
    <property type="protein sequence ID" value="ABC38887.1"/>
    <property type="molecule type" value="Genomic_DNA"/>
</dbReference>
<gene>
    <name evidence="1" type="ordered locus">BTH_I0175</name>
</gene>